<name>A0ACC6Q4A4_9ACTN</name>
<gene>
    <name evidence="1" type="ORF">WKI67_34315</name>
</gene>
<sequence>MRAQDKETDKAHGRAGAGRPAGRVPAPGPASGIQALQRAAGNAAVSRAVEEQRHQHDASCGHGPAVQRSAVHDVLRSPGRTMDAPLQNEMESRFGGEDFSGVRLHTDSGALRSAEEIGAQAYTSFPHVVWDGRDKQVLAEELHHIGQQSRGPVPGTDNGDGLMISDPRDWAEVEAKETARQVMSGPAPVQRAVETAGGTSGPAGSARGARGSGRGAGTLNVQRVSSGTEEDTKGTYKQKEPTAAEDRDVTLRMLDRMSRIALRTIVGTNSDYTNKSGNPERGKGKITPHLAVSLLPDGSLAIAGNTGDKRVIERDQQVVEAELQKYVAMSPEMQHAREKDRTKLKALSSGDYAKKHGNAPGLLALDAAMRRPVQWFAVGGTEANKTSQHGEMTVLGKHVANWLANPRDPGEPEKVMMGGVKKACRSCQWAFDAVNEHIGRPNGYEVEASGTHDQFFPGWLMPEWMRAHPQVVAAVEAKANATGVRLENGVLQGPMSERTVGHDPDSSHSEWSSESDSEKR</sequence>
<dbReference type="Proteomes" id="UP001377168">
    <property type="component" value="Unassembled WGS sequence"/>
</dbReference>
<keyword evidence="2" id="KW-1185">Reference proteome</keyword>
<evidence type="ECO:0000313" key="2">
    <source>
        <dbReference type="Proteomes" id="UP001377168"/>
    </source>
</evidence>
<comment type="caution">
    <text evidence="1">The sequence shown here is derived from an EMBL/GenBank/DDBJ whole genome shotgun (WGS) entry which is preliminary data.</text>
</comment>
<proteinExistence type="predicted"/>
<dbReference type="EMBL" id="JBBKAJ010000022">
    <property type="protein sequence ID" value="MEJ8638446.1"/>
    <property type="molecule type" value="Genomic_DNA"/>
</dbReference>
<protein>
    <submittedName>
        <fullName evidence="1">DUF4157 domain-containing protein</fullName>
    </submittedName>
</protein>
<evidence type="ECO:0000313" key="1">
    <source>
        <dbReference type="EMBL" id="MEJ8638446.1"/>
    </source>
</evidence>
<reference evidence="1" key="1">
    <citation type="submission" date="2024-03" db="EMBL/GenBank/DDBJ databases">
        <title>Novel Streptomyces species of biotechnological and ecological value are a feature of Machair soil.</title>
        <authorList>
            <person name="Prole J.R."/>
            <person name="Goodfellow M."/>
            <person name="Allenby N."/>
            <person name="Ward A.C."/>
        </authorList>
    </citation>
    <scope>NUCLEOTIDE SEQUENCE</scope>
    <source>
        <strain evidence="1">MS2.AVA.5</strain>
    </source>
</reference>
<accession>A0ACC6Q4A4</accession>
<organism evidence="1 2">
    <name type="scientific">Streptomyces achmelvichensis</name>
    <dbReference type="NCBI Taxonomy" id="3134111"/>
    <lineage>
        <taxon>Bacteria</taxon>
        <taxon>Bacillati</taxon>
        <taxon>Actinomycetota</taxon>
        <taxon>Actinomycetes</taxon>
        <taxon>Kitasatosporales</taxon>
        <taxon>Streptomycetaceae</taxon>
        <taxon>Streptomyces</taxon>
    </lineage>
</organism>